<keyword evidence="1" id="KW-0472">Membrane</keyword>
<feature type="transmembrane region" description="Helical" evidence="1">
    <location>
        <begin position="51"/>
        <end position="73"/>
    </location>
</feature>
<keyword evidence="1" id="KW-1133">Transmembrane helix</keyword>
<proteinExistence type="predicted"/>
<gene>
    <name evidence="3" type="ORF">PITCH_A230149</name>
</gene>
<accession>A0A445MYG4</accession>
<keyword evidence="1" id="KW-0812">Transmembrane</keyword>
<dbReference type="PANTHER" id="PTHR42709:SF2">
    <property type="entry name" value="INNER MEMBRANE PROTEIN YOHD"/>
    <property type="match status" value="1"/>
</dbReference>
<dbReference type="Pfam" id="PF09335">
    <property type="entry name" value="VTT_dom"/>
    <property type="match status" value="1"/>
</dbReference>
<dbReference type="InterPro" id="IPR032816">
    <property type="entry name" value="VTT_dom"/>
</dbReference>
<reference evidence="3" key="1">
    <citation type="submission" date="2018-01" db="EMBL/GenBank/DDBJ databases">
        <authorList>
            <person name="Regsiter A."/>
            <person name="William W."/>
        </authorList>
    </citation>
    <scope>NUCLEOTIDE SEQUENCE</scope>
    <source>
        <strain evidence="3">TRIP AH-1</strain>
    </source>
</reference>
<name>A0A445MYG4_9BACT</name>
<dbReference type="AlphaFoldDB" id="A0A445MYG4"/>
<feature type="transmembrane region" description="Helical" evidence="1">
    <location>
        <begin position="121"/>
        <end position="140"/>
    </location>
</feature>
<feature type="domain" description="VTT" evidence="2">
    <location>
        <begin position="3"/>
        <end position="103"/>
    </location>
</feature>
<dbReference type="PANTHER" id="PTHR42709">
    <property type="entry name" value="ALKALINE PHOSPHATASE LIKE PROTEIN"/>
    <property type="match status" value="1"/>
</dbReference>
<feature type="transmembrane region" description="Helical" evidence="1">
    <location>
        <begin position="85"/>
        <end position="106"/>
    </location>
</feature>
<evidence type="ECO:0000313" key="3">
    <source>
        <dbReference type="EMBL" id="SPD74463.1"/>
    </source>
</evidence>
<sequence>MSWVIVSAFLGTMLGDQLYFYAGRAKGQSALEKRQNWKSKVEEILLLLDKHQILLMLGFRFLYGLRTITPFVLGISRIAPFRFLIFNIIGALSWAIAIGAMGYLFGHTLEVIIGDIKRYEFWFFIGLAAIGIVIWTVRFMRKK</sequence>
<protein>
    <submittedName>
        <fullName evidence="3">DedA family protein</fullName>
    </submittedName>
</protein>
<evidence type="ECO:0000256" key="1">
    <source>
        <dbReference type="SAM" id="Phobius"/>
    </source>
</evidence>
<dbReference type="GO" id="GO:0005886">
    <property type="term" value="C:plasma membrane"/>
    <property type="evidence" value="ECO:0007669"/>
    <property type="project" value="TreeGrafter"/>
</dbReference>
<evidence type="ECO:0000259" key="2">
    <source>
        <dbReference type="Pfam" id="PF09335"/>
    </source>
</evidence>
<dbReference type="InterPro" id="IPR051311">
    <property type="entry name" value="DedA_domain"/>
</dbReference>
<organism evidence="3">
    <name type="scientific">uncultured Desulfobacterium sp</name>
    <dbReference type="NCBI Taxonomy" id="201089"/>
    <lineage>
        <taxon>Bacteria</taxon>
        <taxon>Pseudomonadati</taxon>
        <taxon>Thermodesulfobacteriota</taxon>
        <taxon>Desulfobacteria</taxon>
        <taxon>Desulfobacterales</taxon>
        <taxon>Desulfobacteriaceae</taxon>
        <taxon>Desulfobacterium</taxon>
        <taxon>environmental samples</taxon>
    </lineage>
</organism>
<dbReference type="EMBL" id="OJIN01000146">
    <property type="protein sequence ID" value="SPD74463.1"/>
    <property type="molecule type" value="Genomic_DNA"/>
</dbReference>